<dbReference type="AlphaFoldDB" id="N6VXD6"/>
<dbReference type="PANTHER" id="PTHR42781">
    <property type="entry name" value="SPERMIDINE/PUTRESCINE IMPORT ATP-BINDING PROTEIN POTA"/>
    <property type="match status" value="1"/>
</dbReference>
<dbReference type="InterPro" id="IPR017871">
    <property type="entry name" value="ABC_transporter-like_CS"/>
</dbReference>
<dbReference type="SUPFAM" id="SSF52540">
    <property type="entry name" value="P-loop containing nucleoside triphosphate hydrolases"/>
    <property type="match status" value="1"/>
</dbReference>
<dbReference type="GO" id="GO:0005886">
    <property type="term" value="C:plasma membrane"/>
    <property type="evidence" value="ECO:0007669"/>
    <property type="project" value="UniProtKB-SubCell"/>
</dbReference>
<dbReference type="EC" id="7.3.2.6" evidence="8"/>
<dbReference type="Proteomes" id="UP000053695">
    <property type="component" value="Unassembled WGS sequence"/>
</dbReference>
<gene>
    <name evidence="12" type="ORF">J422_05993</name>
</gene>
<dbReference type="Pfam" id="PF00005">
    <property type="entry name" value="ABC_tran"/>
    <property type="match status" value="1"/>
</dbReference>
<dbReference type="PATRIC" id="fig|1069083.5.peg.1167"/>
<dbReference type="PROSITE" id="PS50893">
    <property type="entry name" value="ABC_TRANSPORTER_2"/>
    <property type="match status" value="1"/>
</dbReference>
<dbReference type="PANTHER" id="PTHR42781:SF4">
    <property type="entry name" value="SPERMIDINE_PUTRESCINE IMPORT ATP-BINDING PROTEIN POTA"/>
    <property type="match status" value="1"/>
</dbReference>
<dbReference type="OrthoDB" id="18368at2157"/>
<feature type="domain" description="ABC transporter" evidence="11">
    <location>
        <begin position="2"/>
        <end position="226"/>
    </location>
</feature>
<dbReference type="EMBL" id="APMM01000047">
    <property type="protein sequence ID" value="ENN95787.1"/>
    <property type="molecule type" value="Genomic_DNA"/>
</dbReference>
<comment type="subunit">
    <text evidence="7">The complex is composed of two ATP-binding proteins (WtpC), two transmembrane proteins (WtpB) and a solute-binding protein (WtpA).</text>
</comment>
<protein>
    <recommendedName>
        <fullName evidence="9">Molybdate/tungstate import ATP-binding protein WtpC</fullName>
        <ecNumber evidence="8">7.3.2.6</ecNumber>
    </recommendedName>
</protein>
<dbReference type="InterPro" id="IPR050093">
    <property type="entry name" value="ABC_SmlMolc_Importer"/>
</dbReference>
<dbReference type="PROSITE" id="PS00211">
    <property type="entry name" value="ABC_TRANSPORTER_1"/>
    <property type="match status" value="1"/>
</dbReference>
<comment type="subcellular location">
    <subcellularLocation>
        <location evidence="1">Cell membrane</location>
        <topology evidence="1">Peripheral membrane protein</topology>
    </subcellularLocation>
</comment>
<keyword evidence="2" id="KW-0813">Transport</keyword>
<keyword evidence="13" id="KW-1185">Reference proteome</keyword>
<comment type="similarity">
    <text evidence="6">Belongs to the ABC transporter superfamily. Sulfate/tungstate importer (TC 3.A.1.6) family.</text>
</comment>
<proteinExistence type="inferred from homology"/>
<dbReference type="InterPro" id="IPR027417">
    <property type="entry name" value="P-loop_NTPase"/>
</dbReference>
<evidence type="ECO:0000256" key="10">
    <source>
        <dbReference type="ARBA" id="ARBA00047936"/>
    </source>
</evidence>
<sequence length="289" mass="32730">MLIVKNLSKHWKEFKLIDVSFEIGNEYCIILGPSGAGKSVLLKCIAGILKPDKGKVILDGKDITSLSPEKRSIGYVPQNFALFPNMNVYKNIAYGLLLRGEDKEVVKRKVKELAEFLNISHLLDRDVKTLSGGEQQRVALARALILEPKILLLDEPTSSLDINIKEEVIKELKKINIPVLHVTHDLNEARTLAEKVGIFLNGKLIEFGKRDILYKPKKIETAEFLGFNIIDGKIISPYEIEITDGDYLVENVIDYHHYKKVFINYNGKIIKAFTKKDVKIGDRVGIKFE</sequence>
<dbReference type="RefSeq" id="WP_004593055.1">
    <property type="nucleotide sequence ID" value="NZ_APMM01000047.1"/>
</dbReference>
<evidence type="ECO:0000256" key="2">
    <source>
        <dbReference type="ARBA" id="ARBA00022448"/>
    </source>
</evidence>
<evidence type="ECO:0000256" key="8">
    <source>
        <dbReference type="ARBA" id="ARBA00039025"/>
    </source>
</evidence>
<reference evidence="12 13" key="1">
    <citation type="journal article" date="2013" name="Genome Announc.">
        <title>Draft Genome Sequence of a Highly Flagellated, Fast-Swimming Archaeon, Methanocaldococcus villosus Strain KIN24-T80 (DSM 22612).</title>
        <authorList>
            <person name="Thennarasu S."/>
            <person name="Polireddy D."/>
            <person name="Antony A."/>
            <person name="Yada M.R."/>
            <person name="Algarawi S."/>
            <person name="Sivakumar N."/>
        </authorList>
    </citation>
    <scope>NUCLEOTIDE SEQUENCE [LARGE SCALE GENOMIC DNA]</scope>
    <source>
        <strain evidence="12 13">KIN24-T80</strain>
    </source>
</reference>
<evidence type="ECO:0000256" key="1">
    <source>
        <dbReference type="ARBA" id="ARBA00004202"/>
    </source>
</evidence>
<dbReference type="GO" id="GO:1901238">
    <property type="term" value="F:ABC-type tungstate transporter activity"/>
    <property type="evidence" value="ECO:0007669"/>
    <property type="project" value="UniProtKB-EC"/>
</dbReference>
<evidence type="ECO:0000256" key="6">
    <source>
        <dbReference type="ARBA" id="ARBA00038307"/>
    </source>
</evidence>
<dbReference type="SMART" id="SM00382">
    <property type="entry name" value="AAA"/>
    <property type="match status" value="1"/>
</dbReference>
<evidence type="ECO:0000313" key="12">
    <source>
        <dbReference type="EMBL" id="ENN95787.1"/>
    </source>
</evidence>
<accession>N6VXD6</accession>
<evidence type="ECO:0000256" key="9">
    <source>
        <dbReference type="ARBA" id="ARBA00041133"/>
    </source>
</evidence>
<dbReference type="GO" id="GO:0005524">
    <property type="term" value="F:ATP binding"/>
    <property type="evidence" value="ECO:0007669"/>
    <property type="project" value="UniProtKB-KW"/>
</dbReference>
<keyword evidence="5" id="KW-0067">ATP-binding</keyword>
<dbReference type="InterPro" id="IPR003439">
    <property type="entry name" value="ABC_transporter-like_ATP-bd"/>
</dbReference>
<dbReference type="Gene3D" id="3.40.50.300">
    <property type="entry name" value="P-loop containing nucleotide triphosphate hydrolases"/>
    <property type="match status" value="1"/>
</dbReference>
<comment type="catalytic activity">
    <reaction evidence="10">
        <text>tungstate(in) + ATP + H2O = tungstate(out) + ADP + phosphate + H(+)</text>
        <dbReference type="Rhea" id="RHEA:35027"/>
        <dbReference type="ChEBI" id="CHEBI:15377"/>
        <dbReference type="ChEBI" id="CHEBI:15378"/>
        <dbReference type="ChEBI" id="CHEBI:30616"/>
        <dbReference type="ChEBI" id="CHEBI:43474"/>
        <dbReference type="ChEBI" id="CHEBI:46502"/>
        <dbReference type="ChEBI" id="CHEBI:456216"/>
        <dbReference type="EC" id="7.3.2.6"/>
    </reaction>
</comment>
<keyword evidence="3" id="KW-0500">Molybdenum</keyword>
<evidence type="ECO:0000256" key="7">
    <source>
        <dbReference type="ARBA" id="ARBA00038781"/>
    </source>
</evidence>
<dbReference type="InterPro" id="IPR003593">
    <property type="entry name" value="AAA+_ATPase"/>
</dbReference>
<name>N6VXD6_9EURY</name>
<keyword evidence="4" id="KW-0547">Nucleotide-binding</keyword>
<evidence type="ECO:0000256" key="3">
    <source>
        <dbReference type="ARBA" id="ARBA00022505"/>
    </source>
</evidence>
<evidence type="ECO:0000256" key="4">
    <source>
        <dbReference type="ARBA" id="ARBA00022741"/>
    </source>
</evidence>
<evidence type="ECO:0000313" key="13">
    <source>
        <dbReference type="Proteomes" id="UP000053695"/>
    </source>
</evidence>
<dbReference type="GO" id="GO:0016887">
    <property type="term" value="F:ATP hydrolysis activity"/>
    <property type="evidence" value="ECO:0007669"/>
    <property type="project" value="InterPro"/>
</dbReference>
<comment type="caution">
    <text evidence="12">The sequence shown here is derived from an EMBL/GenBank/DDBJ whole genome shotgun (WGS) entry which is preliminary data.</text>
</comment>
<dbReference type="STRING" id="1069083.GCA_000371805_00560"/>
<evidence type="ECO:0000256" key="5">
    <source>
        <dbReference type="ARBA" id="ARBA00022840"/>
    </source>
</evidence>
<evidence type="ECO:0000259" key="11">
    <source>
        <dbReference type="PROSITE" id="PS50893"/>
    </source>
</evidence>
<organism evidence="12 13">
    <name type="scientific">Methanocaldococcus villosus KIN24-T80</name>
    <dbReference type="NCBI Taxonomy" id="1069083"/>
    <lineage>
        <taxon>Archaea</taxon>
        <taxon>Methanobacteriati</taxon>
        <taxon>Methanobacteriota</taxon>
        <taxon>Methanomada group</taxon>
        <taxon>Methanococci</taxon>
        <taxon>Methanococcales</taxon>
        <taxon>Methanocaldococcaceae</taxon>
        <taxon>Methanocaldococcus</taxon>
    </lineage>
</organism>